<evidence type="ECO:0000259" key="1">
    <source>
        <dbReference type="Pfam" id="PF12867"/>
    </source>
</evidence>
<dbReference type="AlphaFoldDB" id="A0A1H3PLS0"/>
<sequence length="154" mass="17838">MDVKEMLIRQLKACHGENTWFVPLNVALDGLTQEQAAWKSEESTNSIWEIVNHLIYYNERYLNKFQGIRNKQSAESITATFKNAKKLSWSDAVDQINTIMSDWMKAVKEGNEKQLDEWSADIAYLTVHTTYHIGQIVAIRKQQGSWNPKQGVYE</sequence>
<accession>A0A1H3PLS0</accession>
<proteinExistence type="predicted"/>
<gene>
    <name evidence="2" type="ORF">SAMN05421736_10599</name>
</gene>
<dbReference type="SUPFAM" id="SSF109854">
    <property type="entry name" value="DinB/YfiT-like putative metalloenzymes"/>
    <property type="match status" value="1"/>
</dbReference>
<reference evidence="3" key="1">
    <citation type="submission" date="2016-10" db="EMBL/GenBank/DDBJ databases">
        <authorList>
            <person name="Varghese N."/>
            <person name="Submissions S."/>
        </authorList>
    </citation>
    <scope>NUCLEOTIDE SEQUENCE [LARGE SCALE GENOMIC DNA]</scope>
    <source>
        <strain evidence="3">SP</strain>
    </source>
</reference>
<dbReference type="InterPro" id="IPR034660">
    <property type="entry name" value="DinB/YfiT-like"/>
</dbReference>
<feature type="domain" description="DinB-like" evidence="1">
    <location>
        <begin position="26"/>
        <end position="117"/>
    </location>
</feature>
<dbReference type="STRING" id="1503961.SAMN05421736_10599"/>
<dbReference type="InterPro" id="IPR024775">
    <property type="entry name" value="DinB-like"/>
</dbReference>
<dbReference type="OrthoDB" id="9798830at2"/>
<dbReference type="Proteomes" id="UP000198935">
    <property type="component" value="Unassembled WGS sequence"/>
</dbReference>
<dbReference type="Pfam" id="PF12867">
    <property type="entry name" value="DinB_2"/>
    <property type="match status" value="1"/>
</dbReference>
<dbReference type="EMBL" id="FNPI01000005">
    <property type="protein sequence ID" value="SDZ01835.1"/>
    <property type="molecule type" value="Genomic_DNA"/>
</dbReference>
<evidence type="ECO:0000313" key="3">
    <source>
        <dbReference type="Proteomes" id="UP000198935"/>
    </source>
</evidence>
<dbReference type="Gene3D" id="1.20.120.450">
    <property type="entry name" value="dinb family like domain"/>
    <property type="match status" value="1"/>
</dbReference>
<name>A0A1H3PLS0_9BACI</name>
<organism evidence="2 3">
    <name type="scientific">Evansella caseinilytica</name>
    <dbReference type="NCBI Taxonomy" id="1503961"/>
    <lineage>
        <taxon>Bacteria</taxon>
        <taxon>Bacillati</taxon>
        <taxon>Bacillota</taxon>
        <taxon>Bacilli</taxon>
        <taxon>Bacillales</taxon>
        <taxon>Bacillaceae</taxon>
        <taxon>Evansella</taxon>
    </lineage>
</organism>
<keyword evidence="3" id="KW-1185">Reference proteome</keyword>
<evidence type="ECO:0000313" key="2">
    <source>
        <dbReference type="EMBL" id="SDZ01835.1"/>
    </source>
</evidence>
<protein>
    <submittedName>
        <fullName evidence="2">DinB superfamily protein</fullName>
    </submittedName>
</protein>